<keyword evidence="9" id="KW-0456">Lyase</keyword>
<gene>
    <name evidence="7" type="primary">ubiX</name>
    <name evidence="9" type="ORF">Pla8534_22110</name>
</gene>
<dbReference type="KEGG" id="lcre:Pla8534_22110"/>
<evidence type="ECO:0000313" key="9">
    <source>
        <dbReference type="EMBL" id="QDU94421.1"/>
    </source>
</evidence>
<dbReference type="EMBL" id="CP036433">
    <property type="protein sequence ID" value="QDU94421.1"/>
    <property type="molecule type" value="Genomic_DNA"/>
</dbReference>
<feature type="binding site" evidence="7">
    <location>
        <position position="142"/>
    </location>
    <ligand>
        <name>FMN</name>
        <dbReference type="ChEBI" id="CHEBI:58210"/>
    </ligand>
</feature>
<evidence type="ECO:0000256" key="5">
    <source>
        <dbReference type="ARBA" id="ARBA00050612"/>
    </source>
</evidence>
<feature type="binding site" evidence="7">
    <location>
        <position position="188"/>
    </location>
    <ligand>
        <name>dimethylallyl phosphate</name>
        <dbReference type="ChEBI" id="CHEBI:88052"/>
    </ligand>
</feature>
<dbReference type="Gene3D" id="3.40.50.1950">
    <property type="entry name" value="Flavin prenyltransferase-like"/>
    <property type="match status" value="1"/>
</dbReference>
<protein>
    <recommendedName>
        <fullName evidence="7">Flavin prenyltransferase UbiX</fullName>
        <ecNumber evidence="7">2.5.1.129</ecNumber>
    </recommendedName>
</protein>
<dbReference type="FunFam" id="3.40.50.1950:FF:000001">
    <property type="entry name" value="Flavin prenyltransferase UbiX"/>
    <property type="match status" value="1"/>
</dbReference>
<dbReference type="NCBIfam" id="TIGR00421">
    <property type="entry name" value="ubiX_pad"/>
    <property type="match status" value="1"/>
</dbReference>
<keyword evidence="3 7" id="KW-0288">FMN</keyword>
<dbReference type="OrthoDB" id="9781577at2"/>
<comment type="catalytic activity">
    <reaction evidence="5 7">
        <text>dimethylallyl phosphate + FMNH2 = prenylated FMNH2 + phosphate</text>
        <dbReference type="Rhea" id="RHEA:37743"/>
        <dbReference type="ChEBI" id="CHEBI:43474"/>
        <dbReference type="ChEBI" id="CHEBI:57618"/>
        <dbReference type="ChEBI" id="CHEBI:87467"/>
        <dbReference type="ChEBI" id="CHEBI:88052"/>
        <dbReference type="EC" id="2.5.1.129"/>
    </reaction>
</comment>
<dbReference type="AlphaFoldDB" id="A0A518DRG2"/>
<feature type="binding site" evidence="7">
    <location>
        <begin position="18"/>
        <end position="20"/>
    </location>
    <ligand>
        <name>FMN</name>
        <dbReference type="ChEBI" id="CHEBI:58210"/>
    </ligand>
</feature>
<sequence length="212" mass="22605">MTTTENPRTAPIVVAITGASGAAYGVRLLEVLLAGGYRVHLTISPSGVLVLKQELALQVDLHNFTAASLLGDAVPAANLRYHRYDDLMAPIASGSFLTQGMVICPCSGGTLSGVVHGTSDNLIERAADVQLKEGRKLILTPRETPLSIIQIDNMRRACEAGAIVLPASPGWYHGVQSVQDLIDFIVARILDQLGVEHALMKRWGGDQNDVSV</sequence>
<feature type="domain" description="Flavoprotein" evidence="8">
    <location>
        <begin position="12"/>
        <end position="193"/>
    </location>
</feature>
<dbReference type="InterPro" id="IPR036551">
    <property type="entry name" value="Flavin_trans-like"/>
</dbReference>
<evidence type="ECO:0000256" key="7">
    <source>
        <dbReference type="HAMAP-Rule" id="MF_01984"/>
    </source>
</evidence>
<dbReference type="InterPro" id="IPR003382">
    <property type="entry name" value="Flavoprotein"/>
</dbReference>
<dbReference type="Pfam" id="PF02441">
    <property type="entry name" value="Flavoprotein"/>
    <property type="match status" value="1"/>
</dbReference>
<name>A0A518DRG2_9BACT</name>
<dbReference type="GO" id="GO:0016831">
    <property type="term" value="F:carboxy-lyase activity"/>
    <property type="evidence" value="ECO:0007669"/>
    <property type="project" value="TreeGrafter"/>
</dbReference>
<accession>A0A518DRG2</accession>
<dbReference type="SUPFAM" id="SSF52507">
    <property type="entry name" value="Homo-oligomeric flavin-containing Cys decarboxylases, HFCD"/>
    <property type="match status" value="1"/>
</dbReference>
<evidence type="ECO:0000259" key="8">
    <source>
        <dbReference type="Pfam" id="PF02441"/>
    </source>
</evidence>
<keyword evidence="2 7" id="KW-0285">Flavoprotein</keyword>
<dbReference type="EC" id="2.5.1.129" evidence="7"/>
<evidence type="ECO:0000256" key="6">
    <source>
        <dbReference type="ARBA" id="ARBA00060793"/>
    </source>
</evidence>
<comment type="function">
    <text evidence="7">Flavin prenyltransferase that catalyzes the synthesis of the prenylated FMN cofactor (prenyl-FMN) for 4-hydroxy-3-polyprenylbenzoic acid decarboxylase UbiD. The prenyltransferase is metal-independent and links a dimethylallyl moiety from dimethylallyl monophosphate (DMAP) to the flavin N5 and C6 atoms of FMN.</text>
</comment>
<dbReference type="PANTHER" id="PTHR43374">
    <property type="entry name" value="FLAVIN PRENYLTRANSFERASE"/>
    <property type="match status" value="1"/>
</dbReference>
<dbReference type="RefSeq" id="WP_145052816.1">
    <property type="nucleotide sequence ID" value="NZ_CP036433.1"/>
</dbReference>
<dbReference type="InterPro" id="IPR004507">
    <property type="entry name" value="UbiX-like"/>
</dbReference>
<proteinExistence type="inferred from homology"/>
<feature type="binding site" evidence="7">
    <location>
        <position position="44"/>
    </location>
    <ligand>
        <name>FMN</name>
        <dbReference type="ChEBI" id="CHEBI:58210"/>
    </ligand>
</feature>
<comment type="caution">
    <text evidence="7">Lacks conserved residue(s) required for the propagation of feature annotation.</text>
</comment>
<dbReference type="HAMAP" id="MF_01984">
    <property type="entry name" value="ubiX_pad"/>
    <property type="match status" value="1"/>
</dbReference>
<dbReference type="GO" id="GO:0106141">
    <property type="term" value="F:flavin prenyltransferase activity"/>
    <property type="evidence" value="ECO:0007669"/>
    <property type="project" value="UniProtKB-EC"/>
</dbReference>
<dbReference type="Proteomes" id="UP000317648">
    <property type="component" value="Chromosome"/>
</dbReference>
<keyword evidence="1 7" id="KW-0637">Prenyltransferase</keyword>
<feature type="binding site" evidence="7">
    <location>
        <begin position="107"/>
        <end position="110"/>
    </location>
    <ligand>
        <name>FMN</name>
        <dbReference type="ChEBI" id="CHEBI:58210"/>
    </ligand>
</feature>
<comment type="similarity">
    <text evidence="6 7">Belongs to the UbiX/PAD1 family.</text>
</comment>
<feature type="binding site" evidence="7">
    <location>
        <position position="172"/>
    </location>
    <ligand>
        <name>dimethylallyl phosphate</name>
        <dbReference type="ChEBI" id="CHEBI:88052"/>
    </ligand>
</feature>
<dbReference type="NCBIfam" id="NF004685">
    <property type="entry name" value="PRK06029.1"/>
    <property type="match status" value="1"/>
</dbReference>
<evidence type="ECO:0000313" key="10">
    <source>
        <dbReference type="Proteomes" id="UP000317648"/>
    </source>
</evidence>
<evidence type="ECO:0000256" key="1">
    <source>
        <dbReference type="ARBA" id="ARBA00022602"/>
    </source>
</evidence>
<evidence type="ECO:0000256" key="4">
    <source>
        <dbReference type="ARBA" id="ARBA00022679"/>
    </source>
</evidence>
<evidence type="ECO:0000256" key="2">
    <source>
        <dbReference type="ARBA" id="ARBA00022630"/>
    </source>
</evidence>
<dbReference type="PANTHER" id="PTHR43374:SF1">
    <property type="entry name" value="FLAVIN PRENYLTRANSFERASE PAD1, MITOCHONDRIAL"/>
    <property type="match status" value="1"/>
</dbReference>
<keyword evidence="4 7" id="KW-0808">Transferase</keyword>
<keyword evidence="10" id="KW-1185">Reference proteome</keyword>
<evidence type="ECO:0000256" key="3">
    <source>
        <dbReference type="ARBA" id="ARBA00022643"/>
    </source>
</evidence>
<reference evidence="9 10" key="1">
    <citation type="submission" date="2019-02" db="EMBL/GenBank/DDBJ databases">
        <title>Deep-cultivation of Planctomycetes and their phenomic and genomic characterization uncovers novel biology.</title>
        <authorList>
            <person name="Wiegand S."/>
            <person name="Jogler M."/>
            <person name="Boedeker C."/>
            <person name="Pinto D."/>
            <person name="Vollmers J."/>
            <person name="Rivas-Marin E."/>
            <person name="Kohn T."/>
            <person name="Peeters S.H."/>
            <person name="Heuer A."/>
            <person name="Rast P."/>
            <person name="Oberbeckmann S."/>
            <person name="Bunk B."/>
            <person name="Jeske O."/>
            <person name="Meyerdierks A."/>
            <person name="Storesund J.E."/>
            <person name="Kallscheuer N."/>
            <person name="Luecker S."/>
            <person name="Lage O.M."/>
            <person name="Pohl T."/>
            <person name="Merkel B.J."/>
            <person name="Hornburger P."/>
            <person name="Mueller R.-W."/>
            <person name="Bruemmer F."/>
            <person name="Labrenz M."/>
            <person name="Spormann A.M."/>
            <person name="Op den Camp H."/>
            <person name="Overmann J."/>
            <person name="Amann R."/>
            <person name="Jetten M.S.M."/>
            <person name="Mascher T."/>
            <person name="Medema M.H."/>
            <person name="Devos D.P."/>
            <person name="Kaster A.-K."/>
            <person name="Ovreas L."/>
            <person name="Rohde M."/>
            <person name="Galperin M.Y."/>
            <person name="Jogler C."/>
        </authorList>
    </citation>
    <scope>NUCLEOTIDE SEQUENCE [LARGE SCALE GENOMIC DNA]</scope>
    <source>
        <strain evidence="9 10">Pla85_3_4</strain>
    </source>
</reference>
<organism evidence="9 10">
    <name type="scientific">Lignipirellula cremea</name>
    <dbReference type="NCBI Taxonomy" id="2528010"/>
    <lineage>
        <taxon>Bacteria</taxon>
        <taxon>Pseudomonadati</taxon>
        <taxon>Planctomycetota</taxon>
        <taxon>Planctomycetia</taxon>
        <taxon>Pirellulales</taxon>
        <taxon>Pirellulaceae</taxon>
        <taxon>Lignipirellula</taxon>
    </lineage>
</organism>